<comment type="pathway">
    <text evidence="7">tRNA modification; N(7)-methylguanine-tRNA biosynthesis.</text>
</comment>
<evidence type="ECO:0000313" key="9">
    <source>
        <dbReference type="EMBL" id="CRF42316.1"/>
    </source>
</evidence>
<dbReference type="EMBL" id="CDMH01000022">
    <property type="protein sequence ID" value="CRF42316.1"/>
    <property type="molecule type" value="Genomic_DNA"/>
</dbReference>
<dbReference type="PANTHER" id="PTHR23417">
    <property type="entry name" value="3-DEOXY-D-MANNO-OCTULOSONIC-ACID TRANSFERASE/TRNA GUANINE-N 7 - -METHYLTRANSFERASE"/>
    <property type="match status" value="1"/>
</dbReference>
<dbReference type="NCBIfam" id="TIGR00091">
    <property type="entry name" value="tRNA (guanosine(46)-N7)-methyltransferase TrmB"/>
    <property type="match status" value="1"/>
</dbReference>
<keyword evidence="11" id="KW-1185">Reference proteome</keyword>
<name>A0A0K2X8E6_9HELI</name>
<reference evidence="11" key="3">
    <citation type="submission" date="2014-12" db="EMBL/GenBank/DDBJ databases">
        <authorList>
            <person name="Smet A."/>
        </authorList>
    </citation>
    <scope>NUCLEOTIDE SEQUENCE [LARGE SCALE GENOMIC DNA]</scope>
</reference>
<reference evidence="9" key="1">
    <citation type="submission" date="2014-12" db="EMBL/GenBank/DDBJ databases">
        <title>Whole genome sequences of four Staphylococcus schleiferi canine isolates.</title>
        <authorList>
            <person name="Misic A.M."/>
            <person name="Cain C."/>
            <person name="Morris D.O."/>
            <person name="Rankin S."/>
            <person name="Beiting D."/>
        </authorList>
    </citation>
    <scope>NUCLEOTIDE SEQUENCE</scope>
    <source>
        <strain evidence="8">ASB11</strain>
        <strain evidence="9">ASB13</strain>
        <strain evidence="10">ASB9</strain>
    </source>
</reference>
<dbReference type="SUPFAM" id="SSF53335">
    <property type="entry name" value="S-adenosyl-L-methionine-dependent methyltransferases"/>
    <property type="match status" value="1"/>
</dbReference>
<evidence type="ECO:0000256" key="3">
    <source>
        <dbReference type="ARBA" id="ARBA00022603"/>
    </source>
</evidence>
<dbReference type="Proteomes" id="UP000045175">
    <property type="component" value="Unassembled WGS sequence"/>
</dbReference>
<dbReference type="GO" id="GO:0008176">
    <property type="term" value="F:tRNA (guanine(46)-N7)-methyltransferase activity"/>
    <property type="evidence" value="ECO:0007669"/>
    <property type="project" value="UniProtKB-UniRule"/>
</dbReference>
<evidence type="ECO:0000256" key="7">
    <source>
        <dbReference type="HAMAP-Rule" id="MF_01057"/>
    </source>
</evidence>
<evidence type="ECO:0000313" key="12">
    <source>
        <dbReference type="Proteomes" id="UP000041394"/>
    </source>
</evidence>
<dbReference type="Proteomes" id="UP000038622">
    <property type="component" value="Unassembled WGS sequence"/>
</dbReference>
<evidence type="ECO:0000313" key="11">
    <source>
        <dbReference type="Proteomes" id="UP000038622"/>
    </source>
</evidence>
<dbReference type="STRING" id="1578720.HAL011_08040"/>
<proteinExistence type="inferred from homology"/>
<dbReference type="Gene3D" id="3.40.50.150">
    <property type="entry name" value="Vaccinia Virus protein VP39"/>
    <property type="match status" value="1"/>
</dbReference>
<evidence type="ECO:0000256" key="4">
    <source>
        <dbReference type="ARBA" id="ARBA00022679"/>
    </source>
</evidence>
<keyword evidence="6 7" id="KW-0819">tRNA processing</keyword>
<dbReference type="InterPro" id="IPR055361">
    <property type="entry name" value="tRNA_methyltr_TrmB_bact"/>
</dbReference>
<dbReference type="RefSeq" id="WP_053940964.1">
    <property type="nucleotide sequence ID" value="NZ_CDMH01000022.1"/>
</dbReference>
<dbReference type="CDD" id="cd02440">
    <property type="entry name" value="AdoMet_MTases"/>
    <property type="match status" value="1"/>
</dbReference>
<evidence type="ECO:0000313" key="13">
    <source>
        <dbReference type="Proteomes" id="UP000045175"/>
    </source>
</evidence>
<dbReference type="PROSITE" id="PS51625">
    <property type="entry name" value="SAM_MT_TRMB"/>
    <property type="match status" value="1"/>
</dbReference>
<organism evidence="9 13">
    <name type="scientific">Helicobacter ailurogastricus</name>
    <dbReference type="NCBI Taxonomy" id="1578720"/>
    <lineage>
        <taxon>Bacteria</taxon>
        <taxon>Pseudomonadati</taxon>
        <taxon>Campylobacterota</taxon>
        <taxon>Epsilonproteobacteria</taxon>
        <taxon>Campylobacterales</taxon>
        <taxon>Helicobacteraceae</taxon>
        <taxon>Helicobacter</taxon>
    </lineage>
</organism>
<dbReference type="EMBL" id="CDML01000025">
    <property type="protein sequence ID" value="CRF41028.1"/>
    <property type="molecule type" value="Genomic_DNA"/>
</dbReference>
<dbReference type="PANTHER" id="PTHR23417:SF14">
    <property type="entry name" value="PENTACOTRIPEPTIDE-REPEAT REGION OF PRORP DOMAIN-CONTAINING PROTEIN"/>
    <property type="match status" value="1"/>
</dbReference>
<reference evidence="12 13" key="2">
    <citation type="submission" date="2014-12" db="EMBL/GenBank/DDBJ databases">
        <authorList>
            <person name="Jaenicke S."/>
        </authorList>
    </citation>
    <scope>NUCLEOTIDE SEQUENCE [LARGE SCALE GENOMIC DNA]</scope>
</reference>
<evidence type="ECO:0000256" key="6">
    <source>
        <dbReference type="ARBA" id="ARBA00022694"/>
    </source>
</evidence>
<dbReference type="EMBL" id="CDMN01000058">
    <property type="protein sequence ID" value="CRF44786.1"/>
    <property type="molecule type" value="Genomic_DNA"/>
</dbReference>
<dbReference type="AlphaFoldDB" id="A0A0K2X8E6"/>
<evidence type="ECO:0000256" key="2">
    <source>
        <dbReference type="ARBA" id="ARBA00003015"/>
    </source>
</evidence>
<gene>
    <name evidence="7" type="primary">trmB</name>
    <name evidence="8" type="ORF">HAL011_08040</name>
    <name evidence="9" type="ORF">HAL013_04850</name>
    <name evidence="10" type="ORF">HAL09_13980</name>
</gene>
<comment type="function">
    <text evidence="2 7">Catalyzes the formation of N(7)-methylguanine at position 46 (m7G46) in tRNA.</text>
</comment>
<dbReference type="UniPathway" id="UPA00989"/>
<evidence type="ECO:0000313" key="8">
    <source>
        <dbReference type="EMBL" id="CRF41028.1"/>
    </source>
</evidence>
<evidence type="ECO:0000256" key="5">
    <source>
        <dbReference type="ARBA" id="ARBA00022691"/>
    </source>
</evidence>
<dbReference type="Proteomes" id="UP000041394">
    <property type="component" value="Unassembled WGS sequence"/>
</dbReference>
<keyword evidence="3 7" id="KW-0489">Methyltransferase</keyword>
<dbReference type="OrthoDB" id="9802090at2"/>
<dbReference type="HAMAP" id="MF_01057">
    <property type="entry name" value="tRNA_methyltr_TrmB"/>
    <property type="match status" value="1"/>
</dbReference>
<feature type="binding site" evidence="7">
    <location>
        <position position="224"/>
    </location>
    <ligand>
        <name>substrate</name>
    </ligand>
</feature>
<dbReference type="EC" id="2.1.1.33" evidence="7"/>
<feature type="binding site" evidence="7">
    <location>
        <position position="169"/>
    </location>
    <ligand>
        <name>S-adenosyl-L-methionine</name>
        <dbReference type="ChEBI" id="CHEBI:59789"/>
    </ligand>
</feature>
<accession>A0A0K2X8E6</accession>
<comment type="caution">
    <text evidence="7">Lacks conserved residue(s) required for the propagation of feature annotation.</text>
</comment>
<dbReference type="GO" id="GO:0043527">
    <property type="term" value="C:tRNA methyltransferase complex"/>
    <property type="evidence" value="ECO:0007669"/>
    <property type="project" value="TreeGrafter"/>
</dbReference>
<dbReference type="Pfam" id="PF02390">
    <property type="entry name" value="Methyltransf_4"/>
    <property type="match status" value="1"/>
</dbReference>
<dbReference type="InterPro" id="IPR003358">
    <property type="entry name" value="tRNA_(Gua-N-7)_MeTrfase_Trmb"/>
</dbReference>
<evidence type="ECO:0000313" key="10">
    <source>
        <dbReference type="EMBL" id="CRF44786.1"/>
    </source>
</evidence>
<comment type="similarity">
    <text evidence="7">Belongs to the class I-like SAM-binding methyltransferase superfamily. TrmB family.</text>
</comment>
<keyword evidence="5 7" id="KW-0949">S-adenosyl-L-methionine</keyword>
<protein>
    <recommendedName>
        <fullName evidence="7">tRNA (guanine-N(7)-)-methyltransferase</fullName>
        <ecNumber evidence="7">2.1.1.33</ecNumber>
    </recommendedName>
    <alternativeName>
        <fullName evidence="7">tRNA (guanine(46)-N(7))-methyltransferase</fullName>
    </alternativeName>
    <alternativeName>
        <fullName evidence="7">tRNA(m7G46)-methyltransferase</fullName>
    </alternativeName>
</protein>
<comment type="catalytic activity">
    <reaction evidence="1 7">
        <text>guanosine(46) in tRNA + S-adenosyl-L-methionine = N(7)-methylguanosine(46) in tRNA + S-adenosyl-L-homocysteine</text>
        <dbReference type="Rhea" id="RHEA:42708"/>
        <dbReference type="Rhea" id="RHEA-COMP:10188"/>
        <dbReference type="Rhea" id="RHEA-COMP:10189"/>
        <dbReference type="ChEBI" id="CHEBI:57856"/>
        <dbReference type="ChEBI" id="CHEBI:59789"/>
        <dbReference type="ChEBI" id="CHEBI:74269"/>
        <dbReference type="ChEBI" id="CHEBI:74480"/>
        <dbReference type="EC" id="2.1.1.33"/>
    </reaction>
</comment>
<dbReference type="InterPro" id="IPR029063">
    <property type="entry name" value="SAM-dependent_MTases_sf"/>
</dbReference>
<feature type="binding site" evidence="7">
    <location>
        <position position="142"/>
    </location>
    <ligand>
        <name>S-adenosyl-L-methionine</name>
        <dbReference type="ChEBI" id="CHEBI:59789"/>
    </ligand>
</feature>
<keyword evidence="4 7" id="KW-0808">Transferase</keyword>
<sequence>MPHFYAKELHLPPLPFEEEGFKFCYEAKSLKDPRVGLMRVQHKLHDFCVLKIQQKEGVLLKGEKSTRPIPVGILQRALKILSQCAKDWRGNLALSHCPSEAYLIDWAHFNFERFHLEIGFGSGRFLLQKARANPKEIYIGLEVHTPSIEQVLRQIELLGLTNLYIARADARTLLEVLPPCCVGLDIHFPVPWPKHPNRRIFTLHTLKNMLSVLRPNGEIWLRTDSLEYFKDSLELALNLPTCLATIAKNAPQEVVSKYEARWVRQAKDIYDLRLKNLATSAHPKLPLLLLSSPKIEDKGLAASYLWQAKPQMGEDYFLNIQDVLEYKGLWLLPVSLGDVRSPLNKIVIWDRKAGSLEYVGGVPFNTRAQRHAHEALCALLGQEVCFG</sequence>
<evidence type="ECO:0000256" key="1">
    <source>
        <dbReference type="ARBA" id="ARBA00000142"/>
    </source>
</evidence>
<feature type="binding site" evidence="7">
    <location>
        <position position="117"/>
    </location>
    <ligand>
        <name>S-adenosyl-L-methionine</name>
        <dbReference type="ChEBI" id="CHEBI:59789"/>
    </ligand>
</feature>